<feature type="region of interest" description="Disordered" evidence="14">
    <location>
        <begin position="85"/>
        <end position="113"/>
    </location>
</feature>
<keyword evidence="11" id="KW-0234">DNA repair</keyword>
<dbReference type="GO" id="GO:0006302">
    <property type="term" value="P:double-strand break repair"/>
    <property type="evidence" value="ECO:0007669"/>
    <property type="project" value="TreeGrafter"/>
</dbReference>
<evidence type="ECO:0000256" key="1">
    <source>
        <dbReference type="ARBA" id="ARBA00001946"/>
    </source>
</evidence>
<comment type="subcellular location">
    <subcellularLocation>
        <location evidence="2">Nucleus</location>
    </subcellularLocation>
</comment>
<dbReference type="AlphaFoldDB" id="A0A7U3Q3U5"/>
<dbReference type="Gene3D" id="3.40.50.10130">
    <property type="match status" value="1"/>
</dbReference>
<keyword evidence="13" id="KW-0469">Meiosis</keyword>
<feature type="compositionally biased region" description="Low complexity" evidence="14">
    <location>
        <begin position="518"/>
        <end position="528"/>
    </location>
</feature>
<dbReference type="OrthoDB" id="343092at2759"/>
<feature type="compositionally biased region" description="Basic and acidic residues" evidence="14">
    <location>
        <begin position="333"/>
        <end position="354"/>
    </location>
</feature>
<accession>A0A7U3Q3U5</accession>
<feature type="region of interest" description="Disordered" evidence="14">
    <location>
        <begin position="141"/>
        <end position="354"/>
    </location>
</feature>
<dbReference type="GO" id="GO:0005634">
    <property type="term" value="C:nucleus"/>
    <property type="evidence" value="ECO:0007669"/>
    <property type="project" value="UniProtKB-SubCell"/>
</dbReference>
<evidence type="ECO:0000256" key="5">
    <source>
        <dbReference type="ARBA" id="ARBA00022723"/>
    </source>
</evidence>
<dbReference type="Gene3D" id="1.10.150.670">
    <property type="entry name" value="Crossover junction endonuclease EME1, DNA-binding domain"/>
    <property type="match status" value="1"/>
</dbReference>
<keyword evidence="7" id="KW-0227">DNA damage</keyword>
<dbReference type="InterPro" id="IPR042530">
    <property type="entry name" value="EME1/EME2_C"/>
</dbReference>
<organism evidence="16 17">
    <name type="scientific">Epichloe festucae (strain Fl1)</name>
    <dbReference type="NCBI Taxonomy" id="877507"/>
    <lineage>
        <taxon>Eukaryota</taxon>
        <taxon>Fungi</taxon>
        <taxon>Dikarya</taxon>
        <taxon>Ascomycota</taxon>
        <taxon>Pezizomycotina</taxon>
        <taxon>Sordariomycetes</taxon>
        <taxon>Hypocreomycetidae</taxon>
        <taxon>Hypocreales</taxon>
        <taxon>Clavicipitaceae</taxon>
        <taxon>Epichloe</taxon>
    </lineage>
</organism>
<dbReference type="PANTHER" id="PTHR21077:SF5">
    <property type="entry name" value="CROSSOVER JUNCTION ENDONUCLEASE MMS4"/>
    <property type="match status" value="1"/>
</dbReference>
<dbReference type="FunFam" id="1.10.150.670:FF:000004">
    <property type="entry name" value="Crossover junction endonuclease EME1"/>
    <property type="match status" value="1"/>
</dbReference>
<gene>
    <name evidence="16" type="ORF">C2857_005128</name>
</gene>
<feature type="compositionally biased region" description="Low complexity" evidence="14">
    <location>
        <begin position="10"/>
        <end position="20"/>
    </location>
</feature>
<evidence type="ECO:0000313" key="16">
    <source>
        <dbReference type="EMBL" id="QPH19832.1"/>
    </source>
</evidence>
<dbReference type="SMART" id="SM00891">
    <property type="entry name" value="ERCC4"/>
    <property type="match status" value="1"/>
</dbReference>
<proteinExistence type="inferred from homology"/>
<keyword evidence="10" id="KW-0233">DNA recombination</keyword>
<reference evidence="16 17" key="1">
    <citation type="journal article" date="2018" name="PLoS Genet.">
        <title>Repeat elements organise 3D genome structure and mediate transcription in the filamentous fungus Epichloe festucae.</title>
        <authorList>
            <person name="Winter D.J."/>
            <person name="Ganley A.R.D."/>
            <person name="Young C.A."/>
            <person name="Liachko I."/>
            <person name="Schardl C.L."/>
            <person name="Dupont P.Y."/>
            <person name="Berry D."/>
            <person name="Ram A."/>
            <person name="Scott B."/>
            <person name="Cox M.P."/>
        </authorList>
    </citation>
    <scope>NUCLEOTIDE SEQUENCE [LARGE SCALE GENOMIC DNA]</scope>
    <source>
        <strain evidence="16 17">Fl1</strain>
    </source>
</reference>
<evidence type="ECO:0000256" key="13">
    <source>
        <dbReference type="ARBA" id="ARBA00023254"/>
    </source>
</evidence>
<dbReference type="GO" id="GO:0000712">
    <property type="term" value="P:resolution of meiotic recombination intermediates"/>
    <property type="evidence" value="ECO:0007669"/>
    <property type="project" value="TreeGrafter"/>
</dbReference>
<evidence type="ECO:0000256" key="8">
    <source>
        <dbReference type="ARBA" id="ARBA00022801"/>
    </source>
</evidence>
<feature type="region of interest" description="Disordered" evidence="14">
    <location>
        <begin position="46"/>
        <end position="70"/>
    </location>
</feature>
<keyword evidence="5" id="KW-0479">Metal-binding</keyword>
<dbReference type="InterPro" id="IPR006166">
    <property type="entry name" value="ERCC4_domain"/>
</dbReference>
<feature type="domain" description="ERCC4" evidence="15">
    <location>
        <begin position="381"/>
        <end position="644"/>
    </location>
</feature>
<dbReference type="GO" id="GO:0046872">
    <property type="term" value="F:metal ion binding"/>
    <property type="evidence" value="ECO:0007669"/>
    <property type="project" value="UniProtKB-KW"/>
</dbReference>
<sequence>MAPDVIDLISSSPRLSNRASSPCQELAASSVPAGLSLCHDAGTKSPSAEVGVKFTDHNKPSNTTRSTTENCTFDDIDDDIFDLLEEPPTKRRKAAGSNIGHKKASEILEGQDPASNAKRLPLLSHDGSHLKRSVLEPIELTSSLEQTSPKQDMCLAAEKQLPPSSKYPRPSPGAKALDLDDPFRSDPFDSSPQPVSGKQFMARRAASLDPFVTSSPPQVLATPNLENVPKSYGSGQSKRRRIEGRQGCESDPFASSPTSEQRTTSKAPDDLICIDESSDNSDCSNDDDLPSIMDMDLSSKRRARSPMRRTQSDTTWANRIAARETKPRRRKKTAAEREADREDKRREREQQKAAKAAEKHRVAALAEVNKLRTDKKVSAPEMIVDLPSGLDTGLAVQVKEMLQGLGVEHATWSCPNHNVIKWRRKVTSRFNDGMGLWEPIPPRIAHEAIVIVIVAAEEFVSLVLEDGLTRRIIDIQSQHASKKLVFLLQGMTTWVRRNRSNRNRQFTTGVRSAGGGPTSTSASASASNPRAAAAYVSEDVIEDAMLSLHVEHGILVHHTTVPTETARWVVNFTQHISTIPYKKQRDQATSVAGFCMESGQVRTGDTAQDTYVRMLQEIVRITAPIAYGIAAEFNSVTKLAQGLDSGGPETLAAVRKSTNKDGAVSDRTVGQAVSRRVHKVFTGTDEDSTDV</sequence>
<dbReference type="GO" id="GO:0003677">
    <property type="term" value="F:DNA binding"/>
    <property type="evidence" value="ECO:0007669"/>
    <property type="project" value="InterPro"/>
</dbReference>
<keyword evidence="4" id="KW-0540">Nuclease</keyword>
<dbReference type="CDD" id="cd20085">
    <property type="entry name" value="XPF_nuclease_Mms4"/>
    <property type="match status" value="1"/>
</dbReference>
<keyword evidence="8" id="KW-0378">Hydrolase</keyword>
<dbReference type="GO" id="GO:0008821">
    <property type="term" value="F:crossover junction DNA endonuclease activity"/>
    <property type="evidence" value="ECO:0007669"/>
    <property type="project" value="TreeGrafter"/>
</dbReference>
<comment type="similarity">
    <text evidence="3">Belongs to the EME1/MMS4 family.</text>
</comment>
<dbReference type="InterPro" id="IPR033310">
    <property type="entry name" value="Mms4/EME1/EME2"/>
</dbReference>
<evidence type="ECO:0000313" key="17">
    <source>
        <dbReference type="Proteomes" id="UP000594364"/>
    </source>
</evidence>
<dbReference type="Pfam" id="PF02732">
    <property type="entry name" value="ERCC4"/>
    <property type="match status" value="1"/>
</dbReference>
<evidence type="ECO:0000256" key="11">
    <source>
        <dbReference type="ARBA" id="ARBA00023204"/>
    </source>
</evidence>
<evidence type="ECO:0000256" key="3">
    <source>
        <dbReference type="ARBA" id="ARBA00005313"/>
    </source>
</evidence>
<evidence type="ECO:0000256" key="4">
    <source>
        <dbReference type="ARBA" id="ARBA00022722"/>
    </source>
</evidence>
<keyword evidence="17" id="KW-1185">Reference proteome</keyword>
<dbReference type="GO" id="GO:0031297">
    <property type="term" value="P:replication fork processing"/>
    <property type="evidence" value="ECO:0007669"/>
    <property type="project" value="TreeGrafter"/>
</dbReference>
<feature type="region of interest" description="Disordered" evidence="14">
    <location>
        <begin position="1"/>
        <end position="20"/>
    </location>
</feature>
<evidence type="ECO:0000256" key="6">
    <source>
        <dbReference type="ARBA" id="ARBA00022759"/>
    </source>
</evidence>
<evidence type="ECO:0000256" key="2">
    <source>
        <dbReference type="ARBA" id="ARBA00004123"/>
    </source>
</evidence>
<feature type="compositionally biased region" description="Polar residues" evidence="14">
    <location>
        <begin position="141"/>
        <end position="150"/>
    </location>
</feature>
<evidence type="ECO:0000256" key="7">
    <source>
        <dbReference type="ARBA" id="ARBA00022763"/>
    </source>
</evidence>
<name>A0A7U3Q3U5_EPIFF</name>
<dbReference type="InterPro" id="IPR047521">
    <property type="entry name" value="XPF_nuclease_EME1_ascomycetes"/>
</dbReference>
<dbReference type="Proteomes" id="UP000594364">
    <property type="component" value="Chromosome 6"/>
</dbReference>
<evidence type="ECO:0000256" key="12">
    <source>
        <dbReference type="ARBA" id="ARBA00023242"/>
    </source>
</evidence>
<evidence type="ECO:0000256" key="10">
    <source>
        <dbReference type="ARBA" id="ARBA00023172"/>
    </source>
</evidence>
<evidence type="ECO:0000259" key="15">
    <source>
        <dbReference type="SMART" id="SM00891"/>
    </source>
</evidence>
<feature type="compositionally biased region" description="Acidic residues" evidence="14">
    <location>
        <begin position="272"/>
        <end position="289"/>
    </location>
</feature>
<keyword evidence="12" id="KW-0539">Nucleus</keyword>
<comment type="cofactor">
    <cofactor evidence="1">
        <name>Mg(2+)</name>
        <dbReference type="ChEBI" id="CHEBI:18420"/>
    </cofactor>
</comment>
<feature type="compositionally biased region" description="Polar residues" evidence="14">
    <location>
        <begin position="308"/>
        <end position="317"/>
    </location>
</feature>
<keyword evidence="9" id="KW-0460">Magnesium</keyword>
<dbReference type="EMBL" id="CP031390">
    <property type="protein sequence ID" value="QPH19832.1"/>
    <property type="molecule type" value="Genomic_DNA"/>
</dbReference>
<feature type="compositionally biased region" description="Basic and acidic residues" evidence="14">
    <location>
        <begin position="177"/>
        <end position="187"/>
    </location>
</feature>
<evidence type="ECO:0000256" key="9">
    <source>
        <dbReference type="ARBA" id="ARBA00022842"/>
    </source>
</evidence>
<keyword evidence="6" id="KW-0255">Endonuclease</keyword>
<dbReference type="GO" id="GO:0031573">
    <property type="term" value="P:mitotic intra-S DNA damage checkpoint signaling"/>
    <property type="evidence" value="ECO:0007669"/>
    <property type="project" value="TreeGrafter"/>
</dbReference>
<feature type="compositionally biased region" description="Polar residues" evidence="14">
    <location>
        <begin position="253"/>
        <end position="266"/>
    </location>
</feature>
<evidence type="ECO:0000256" key="14">
    <source>
        <dbReference type="SAM" id="MobiDB-lite"/>
    </source>
</evidence>
<feature type="region of interest" description="Disordered" evidence="14">
    <location>
        <begin position="498"/>
        <end position="528"/>
    </location>
</feature>
<dbReference type="GO" id="GO:0048476">
    <property type="term" value="C:Holliday junction resolvase complex"/>
    <property type="evidence" value="ECO:0007669"/>
    <property type="project" value="InterPro"/>
</dbReference>
<dbReference type="PANTHER" id="PTHR21077">
    <property type="entry name" value="EME1 PROTEIN"/>
    <property type="match status" value="1"/>
</dbReference>
<protein>
    <recommendedName>
        <fullName evidence="15">ERCC4 domain-containing protein</fullName>
    </recommendedName>
</protein>
<feature type="compositionally biased region" description="Polar residues" evidence="14">
    <location>
        <begin position="60"/>
        <end position="70"/>
    </location>
</feature>